<comment type="caution">
    <text evidence="1">The sequence shown here is derived from an EMBL/GenBank/DDBJ whole genome shotgun (WGS) entry which is preliminary data.</text>
</comment>
<proteinExistence type="predicted"/>
<dbReference type="Proteomes" id="UP001055072">
    <property type="component" value="Unassembled WGS sequence"/>
</dbReference>
<keyword evidence="2" id="KW-1185">Reference proteome</keyword>
<evidence type="ECO:0000313" key="1">
    <source>
        <dbReference type="EMBL" id="KAI0089147.1"/>
    </source>
</evidence>
<organism evidence="1 2">
    <name type="scientific">Irpex rosettiformis</name>
    <dbReference type="NCBI Taxonomy" id="378272"/>
    <lineage>
        <taxon>Eukaryota</taxon>
        <taxon>Fungi</taxon>
        <taxon>Dikarya</taxon>
        <taxon>Basidiomycota</taxon>
        <taxon>Agaricomycotina</taxon>
        <taxon>Agaricomycetes</taxon>
        <taxon>Polyporales</taxon>
        <taxon>Irpicaceae</taxon>
        <taxon>Irpex</taxon>
    </lineage>
</organism>
<gene>
    <name evidence="1" type="ORF">BDY19DRAFT_993374</name>
</gene>
<reference evidence="1" key="1">
    <citation type="journal article" date="2021" name="Environ. Microbiol.">
        <title>Gene family expansions and transcriptome signatures uncover fungal adaptations to wood decay.</title>
        <authorList>
            <person name="Hage H."/>
            <person name="Miyauchi S."/>
            <person name="Viragh M."/>
            <person name="Drula E."/>
            <person name="Min B."/>
            <person name="Chaduli D."/>
            <person name="Navarro D."/>
            <person name="Favel A."/>
            <person name="Norest M."/>
            <person name="Lesage-Meessen L."/>
            <person name="Balint B."/>
            <person name="Merenyi Z."/>
            <person name="de Eugenio L."/>
            <person name="Morin E."/>
            <person name="Martinez A.T."/>
            <person name="Baldrian P."/>
            <person name="Stursova M."/>
            <person name="Martinez M.J."/>
            <person name="Novotny C."/>
            <person name="Magnuson J.K."/>
            <person name="Spatafora J.W."/>
            <person name="Maurice S."/>
            <person name="Pangilinan J."/>
            <person name="Andreopoulos W."/>
            <person name="LaButti K."/>
            <person name="Hundley H."/>
            <person name="Na H."/>
            <person name="Kuo A."/>
            <person name="Barry K."/>
            <person name="Lipzen A."/>
            <person name="Henrissat B."/>
            <person name="Riley R."/>
            <person name="Ahrendt S."/>
            <person name="Nagy L.G."/>
            <person name="Grigoriev I.V."/>
            <person name="Martin F."/>
            <person name="Rosso M.N."/>
        </authorList>
    </citation>
    <scope>NUCLEOTIDE SEQUENCE</scope>
    <source>
        <strain evidence="1">CBS 384.51</strain>
    </source>
</reference>
<evidence type="ECO:0000313" key="2">
    <source>
        <dbReference type="Proteomes" id="UP001055072"/>
    </source>
</evidence>
<sequence>MAASGQPTSYSCKCLNVQLKPLEPPSSNNSPEDVGQDGFTSIYVAESGIDIAHTQLTLRNRGPRFQRTEGQIPKTIRYILLTCLVCQTVVYRISQIVLPEVDGGEGPVLPRDDWAESEILQGTDGWIQVSNDCLSGQAIEQVRASPTYSKLFRIVLPPAQLEPSGTESYYVTPPARNPEVPSTPRSILPYIPTLFPPPPFTPSHPVFVHLSALAAAESEKLRADAEEQLRKIVDEKVAQLKEADVKLKMDVESIWSTFKTTVASIEDASARGQLTSRPRRSSGKHSDLSASVRVNDFVPSAAPHSRASVAMSAPTVSALSASLATTSFHQAMASHNGSSTREETRAQSSSRSSTIRTASPSTASSHTLGLPINGEAEIRDAYRRNMDESLDVATSFKYMMDIGAHVQSREPEVPVTVPEEDETNVIPSPNSKVVPRGRSPRAGKSAIKKPKPEVDTSAITSKDTPQPEASGKSSVPDVPTTPKSKRKVTFDVKPDVTIIATETPKVNGGKRPKTEEAVFDMENEDTEDEADVPTESSPAPSQPETPVAEPVQSQHRHPRRHASWSGLPSSFSSLRPVSLPLPSAVRPPPRVINSEDRSRPQGTREMVLSPADSEVKWREIEEPRRFKEEEEVMDPHEAEILKLVAASTPSHRSAWKKDSSAWRTFVARQKSQKSQKHQRSSSIPEEDEGSATDGPGYYDESGDDSGQDSEPKDFWSNDTSIARSLPIPIGPLGGSRRTPGPASFQPKAIVEKSGTSDKVSSAAMRRASYAERDRRRLLDPGALDFTTEEDDLDEEDEDLSKSEAAVGPRSLQRALKILQKRSEIPGDGMWRSLA</sequence>
<name>A0ACB8U432_9APHY</name>
<protein>
    <submittedName>
        <fullName evidence="1">Uncharacterized protein</fullName>
    </submittedName>
</protein>
<accession>A0ACB8U432</accession>
<dbReference type="EMBL" id="MU274911">
    <property type="protein sequence ID" value="KAI0089147.1"/>
    <property type="molecule type" value="Genomic_DNA"/>
</dbReference>